<organism evidence="1 2">
    <name type="scientific">Athelia psychrophila</name>
    <dbReference type="NCBI Taxonomy" id="1759441"/>
    <lineage>
        <taxon>Eukaryota</taxon>
        <taxon>Fungi</taxon>
        <taxon>Dikarya</taxon>
        <taxon>Basidiomycota</taxon>
        <taxon>Agaricomycotina</taxon>
        <taxon>Agaricomycetes</taxon>
        <taxon>Agaricomycetidae</taxon>
        <taxon>Atheliales</taxon>
        <taxon>Atheliaceae</taxon>
        <taxon>Athelia</taxon>
    </lineage>
</organism>
<dbReference type="EMBL" id="KV417548">
    <property type="protein sequence ID" value="KZP21362.1"/>
    <property type="molecule type" value="Genomic_DNA"/>
</dbReference>
<dbReference type="Proteomes" id="UP000076532">
    <property type="component" value="Unassembled WGS sequence"/>
</dbReference>
<evidence type="ECO:0000313" key="1">
    <source>
        <dbReference type="EMBL" id="KZP21362.1"/>
    </source>
</evidence>
<evidence type="ECO:0000313" key="2">
    <source>
        <dbReference type="Proteomes" id="UP000076532"/>
    </source>
</evidence>
<keyword evidence="2" id="KW-1185">Reference proteome</keyword>
<accession>A0A166JZ87</accession>
<reference evidence="1 2" key="1">
    <citation type="journal article" date="2016" name="Mol. Biol. Evol.">
        <title>Comparative Genomics of Early-Diverging Mushroom-Forming Fungi Provides Insights into the Origins of Lignocellulose Decay Capabilities.</title>
        <authorList>
            <person name="Nagy L.G."/>
            <person name="Riley R."/>
            <person name="Tritt A."/>
            <person name="Adam C."/>
            <person name="Daum C."/>
            <person name="Floudas D."/>
            <person name="Sun H."/>
            <person name="Yadav J.S."/>
            <person name="Pangilinan J."/>
            <person name="Larsson K.H."/>
            <person name="Matsuura K."/>
            <person name="Barry K."/>
            <person name="Labutti K."/>
            <person name="Kuo R."/>
            <person name="Ohm R.A."/>
            <person name="Bhattacharya S.S."/>
            <person name="Shirouzu T."/>
            <person name="Yoshinaga Y."/>
            <person name="Martin F.M."/>
            <person name="Grigoriev I.V."/>
            <person name="Hibbett D.S."/>
        </authorList>
    </citation>
    <scope>NUCLEOTIDE SEQUENCE [LARGE SCALE GENOMIC DNA]</scope>
    <source>
        <strain evidence="1 2">CBS 109695</strain>
    </source>
</reference>
<name>A0A166JZ87_9AGAM</name>
<sequence>MVGASDSSWGVSVEQRRRVLRVSPRPQRTGPCALSTVAGGLARVGSTGRCSFALERGLDSAQTSALPTASMPIGQESWAHASSSRRVTGWTHRYPLTPSTNRVVDWVVFGYSDYRIMLTPCANIFERDRPPFRLSGPPTQCVAEYTNISHMDQSYIDVPNIWVPTGACRCPYGRHEFNGSSPCQDWRCIRSQYKRLSKTFDLSTFSGILDAWLTAAQLIRSDQLPQRTISTTFSNMLNPSKPLSELE</sequence>
<protein>
    <submittedName>
        <fullName evidence="1">Uncharacterized protein</fullName>
    </submittedName>
</protein>
<proteinExistence type="predicted"/>
<gene>
    <name evidence="1" type="ORF">FIBSPDRAFT_891279</name>
</gene>
<dbReference type="AlphaFoldDB" id="A0A166JZ87"/>